<feature type="transmembrane region" description="Helical" evidence="20">
    <location>
        <begin position="60"/>
        <end position="82"/>
    </location>
</feature>
<dbReference type="InterPro" id="IPR014222">
    <property type="entry name" value="Cyt_c_oxidase_su2"/>
</dbReference>
<dbReference type="SUPFAM" id="SSF46626">
    <property type="entry name" value="Cytochrome c"/>
    <property type="match status" value="1"/>
</dbReference>
<evidence type="ECO:0000256" key="18">
    <source>
        <dbReference type="RuleBase" id="RU000456"/>
    </source>
</evidence>
<dbReference type="PRINTS" id="PR01166">
    <property type="entry name" value="CYCOXIDASEII"/>
</dbReference>
<evidence type="ECO:0000256" key="12">
    <source>
        <dbReference type="ARBA" id="ARBA00023004"/>
    </source>
</evidence>
<dbReference type="Pfam" id="PF13442">
    <property type="entry name" value="Cytochrome_CBB3"/>
    <property type="match status" value="1"/>
</dbReference>
<evidence type="ECO:0000256" key="4">
    <source>
        <dbReference type="ARBA" id="ARBA00022448"/>
    </source>
</evidence>
<dbReference type="SUPFAM" id="SSF49503">
    <property type="entry name" value="Cupredoxins"/>
    <property type="match status" value="1"/>
</dbReference>
<dbReference type="InterPro" id="IPR011759">
    <property type="entry name" value="Cyt_c_oxidase_su2_TM_dom"/>
</dbReference>
<dbReference type="Gene3D" id="1.10.287.90">
    <property type="match status" value="1"/>
</dbReference>
<feature type="domain" description="Cytochrome c" evidence="24">
    <location>
        <begin position="294"/>
        <end position="373"/>
    </location>
</feature>
<evidence type="ECO:0000256" key="17">
    <source>
        <dbReference type="PROSITE-ProRule" id="PRU00433"/>
    </source>
</evidence>
<organism evidence="25 26">
    <name type="scientific">Leptothrix discophora</name>
    <dbReference type="NCBI Taxonomy" id="89"/>
    <lineage>
        <taxon>Bacteria</taxon>
        <taxon>Pseudomonadati</taxon>
        <taxon>Pseudomonadota</taxon>
        <taxon>Betaproteobacteria</taxon>
        <taxon>Burkholderiales</taxon>
        <taxon>Sphaerotilaceae</taxon>
        <taxon>Leptothrix</taxon>
    </lineage>
</organism>
<evidence type="ECO:0000256" key="2">
    <source>
        <dbReference type="ARBA" id="ARBA00004418"/>
    </source>
</evidence>
<dbReference type="PANTHER" id="PTHR22888:SF9">
    <property type="entry name" value="CYTOCHROME C OXIDASE SUBUNIT 2"/>
    <property type="match status" value="1"/>
</dbReference>
<keyword evidence="10 18" id="KW-0249">Electron transport</keyword>
<keyword evidence="26" id="KW-1185">Reference proteome</keyword>
<comment type="subcellular location">
    <subcellularLocation>
        <location evidence="18">Cell membrane</location>
        <topology evidence="18">Multi-pass membrane protein</topology>
    </subcellularLocation>
    <subcellularLocation>
        <location evidence="1">Membrane</location>
        <topology evidence="1">Multi-pass membrane protein</topology>
    </subcellularLocation>
    <subcellularLocation>
        <location evidence="2">Periplasm</location>
    </subcellularLocation>
</comment>
<evidence type="ECO:0000256" key="7">
    <source>
        <dbReference type="ARBA" id="ARBA00022692"/>
    </source>
</evidence>
<dbReference type="InterPro" id="IPR009056">
    <property type="entry name" value="Cyt_c-like_dom"/>
</dbReference>
<keyword evidence="11 20" id="KW-1133">Transmembrane helix</keyword>
<accession>A0ABT9G7N7</accession>
<evidence type="ECO:0000259" key="23">
    <source>
        <dbReference type="PROSITE" id="PS50999"/>
    </source>
</evidence>
<dbReference type="Proteomes" id="UP001235760">
    <property type="component" value="Unassembled WGS sequence"/>
</dbReference>
<feature type="domain" description="Cytochrome oxidase subunit II copper A binding" evidence="22">
    <location>
        <begin position="132"/>
        <end position="274"/>
    </location>
</feature>
<keyword evidence="7 18" id="KW-0812">Transmembrane</keyword>
<feature type="domain" description="Cytochrome oxidase subunit II transmembrane region profile" evidence="23">
    <location>
        <begin position="36"/>
        <end position="131"/>
    </location>
</feature>
<sequence length="391" mass="42470">MKTMNALRRHLAPVGLAAFAALAAPAAWAVNDLPGGPSVRQMDLPVGASKMSENLHQLHWIMMIICTVIFLGVFGVMFYSIIKHRKSKGHKPANFHESITVEIAWTIVPFIIVIAMGAMATKTVVAQKDTTNADLTVKVTGYQWKWGYDYLKGEGEGIGFLSTLDTSHRVMSDSGKPADIDDYLLKVDNPLVVPVGKKVRLITTADDVIHSFTVPQFGIKQDAIPGFVRDTWFRAEVVGDFHGQCVELCGKEHAYMPIHVKVLSQEDYSAWVAGEKKKLAAKADDPAKVWSLPDLVARGEKVYAANCQACHQANGKGAGPIKAVDGAPVVLDADKTKQIAVLLNGQNNGAMPSWKALSDTEIAAVITYTKNNWSNKTGQIVQPADVLAARK</sequence>
<comment type="catalytic activity">
    <reaction evidence="16 19">
        <text>4 Fe(II)-[cytochrome c] + O2 + 8 H(+)(in) = 4 Fe(III)-[cytochrome c] + 2 H2O + 4 H(+)(out)</text>
        <dbReference type="Rhea" id="RHEA:11436"/>
        <dbReference type="Rhea" id="RHEA-COMP:10350"/>
        <dbReference type="Rhea" id="RHEA-COMP:14399"/>
        <dbReference type="ChEBI" id="CHEBI:15377"/>
        <dbReference type="ChEBI" id="CHEBI:15378"/>
        <dbReference type="ChEBI" id="CHEBI:15379"/>
        <dbReference type="ChEBI" id="CHEBI:29033"/>
        <dbReference type="ChEBI" id="CHEBI:29034"/>
        <dbReference type="EC" id="7.1.1.9"/>
    </reaction>
</comment>
<dbReference type="PROSITE" id="PS50999">
    <property type="entry name" value="COX2_TM"/>
    <property type="match status" value="1"/>
</dbReference>
<evidence type="ECO:0000313" key="26">
    <source>
        <dbReference type="Proteomes" id="UP001235760"/>
    </source>
</evidence>
<evidence type="ECO:0000313" key="25">
    <source>
        <dbReference type="EMBL" id="MDP4302517.1"/>
    </source>
</evidence>
<dbReference type="PANTHER" id="PTHR22888">
    <property type="entry name" value="CYTOCHROME C OXIDASE, SUBUNIT II"/>
    <property type="match status" value="1"/>
</dbReference>
<keyword evidence="12 17" id="KW-0408">Iron</keyword>
<evidence type="ECO:0000256" key="9">
    <source>
        <dbReference type="ARBA" id="ARBA00022967"/>
    </source>
</evidence>
<dbReference type="InterPro" id="IPR001505">
    <property type="entry name" value="Copper_CuA"/>
</dbReference>
<feature type="transmembrane region" description="Helical" evidence="20">
    <location>
        <begin position="103"/>
        <end position="121"/>
    </location>
</feature>
<evidence type="ECO:0000256" key="19">
    <source>
        <dbReference type="RuleBase" id="RU004024"/>
    </source>
</evidence>
<dbReference type="PROSITE" id="PS50857">
    <property type="entry name" value="COX2_CUA"/>
    <property type="match status" value="1"/>
</dbReference>
<evidence type="ECO:0000256" key="5">
    <source>
        <dbReference type="ARBA" id="ARBA00022617"/>
    </source>
</evidence>
<name>A0ABT9G7N7_LEPDI</name>
<dbReference type="InterPro" id="IPR036257">
    <property type="entry name" value="Cyt_c_oxidase_su2_TM_sf"/>
</dbReference>
<dbReference type="NCBIfam" id="TIGR02866">
    <property type="entry name" value="CoxB"/>
    <property type="match status" value="1"/>
</dbReference>
<evidence type="ECO:0000256" key="11">
    <source>
        <dbReference type="ARBA" id="ARBA00022989"/>
    </source>
</evidence>
<dbReference type="Gene3D" id="2.60.40.420">
    <property type="entry name" value="Cupredoxins - blue copper proteins"/>
    <property type="match status" value="1"/>
</dbReference>
<evidence type="ECO:0000259" key="22">
    <source>
        <dbReference type="PROSITE" id="PS50857"/>
    </source>
</evidence>
<keyword evidence="21" id="KW-0732">Signal</keyword>
<keyword evidence="9" id="KW-1278">Translocase</keyword>
<keyword evidence="14 20" id="KW-0472">Membrane</keyword>
<evidence type="ECO:0000256" key="14">
    <source>
        <dbReference type="ARBA" id="ARBA00023136"/>
    </source>
</evidence>
<evidence type="ECO:0000259" key="24">
    <source>
        <dbReference type="PROSITE" id="PS51007"/>
    </source>
</evidence>
<dbReference type="InterPro" id="IPR045187">
    <property type="entry name" value="CcO_II"/>
</dbReference>
<dbReference type="InterPro" id="IPR008972">
    <property type="entry name" value="Cupredoxin"/>
</dbReference>
<comment type="caution">
    <text evidence="25">The sequence shown here is derived from an EMBL/GenBank/DDBJ whole genome shotgun (WGS) entry which is preliminary data.</text>
</comment>
<gene>
    <name evidence="25" type="primary">coxB</name>
    <name evidence="25" type="ORF">Q8X39_17910</name>
</gene>
<keyword evidence="4 18" id="KW-0813">Transport</keyword>
<evidence type="ECO:0000256" key="20">
    <source>
        <dbReference type="SAM" id="Phobius"/>
    </source>
</evidence>
<evidence type="ECO:0000256" key="10">
    <source>
        <dbReference type="ARBA" id="ARBA00022982"/>
    </source>
</evidence>
<dbReference type="PROSITE" id="PS51007">
    <property type="entry name" value="CYTC"/>
    <property type="match status" value="1"/>
</dbReference>
<dbReference type="Pfam" id="PF02790">
    <property type="entry name" value="COX2_TM"/>
    <property type="match status" value="1"/>
</dbReference>
<evidence type="ECO:0000256" key="15">
    <source>
        <dbReference type="ARBA" id="ARBA00024688"/>
    </source>
</evidence>
<dbReference type="Pfam" id="PF00116">
    <property type="entry name" value="COX2"/>
    <property type="match status" value="1"/>
</dbReference>
<evidence type="ECO:0000256" key="3">
    <source>
        <dbReference type="ARBA" id="ARBA00007866"/>
    </source>
</evidence>
<comment type="similarity">
    <text evidence="3 18">Belongs to the cytochrome c oxidase subunit 2 family.</text>
</comment>
<evidence type="ECO:0000256" key="16">
    <source>
        <dbReference type="ARBA" id="ARBA00047816"/>
    </source>
</evidence>
<protein>
    <recommendedName>
        <fullName evidence="19">Cytochrome c oxidase subunit 2</fullName>
        <ecNumber evidence="19">7.1.1.9</ecNumber>
    </recommendedName>
</protein>
<dbReference type="InterPro" id="IPR002429">
    <property type="entry name" value="CcO_II-like_C"/>
</dbReference>
<proteinExistence type="inferred from homology"/>
<keyword evidence="5 17" id="KW-0349">Heme</keyword>
<comment type="function">
    <text evidence="15 19">Subunits I and II form the functional core of the enzyme complex. Electrons originating in cytochrome c are transferred via heme a and Cu(A) to the binuclear center formed by heme a3 and Cu(B).</text>
</comment>
<keyword evidence="8 17" id="KW-0479">Metal-binding</keyword>
<reference evidence="25 26" key="1">
    <citation type="submission" date="2023-08" db="EMBL/GenBank/DDBJ databases">
        <authorList>
            <person name="Roldan D.M."/>
            <person name="Menes R.J."/>
        </authorList>
    </citation>
    <scope>NUCLEOTIDE SEQUENCE [LARGE SCALE GENOMIC DNA]</scope>
    <source>
        <strain evidence="25 26">CCM 2812</strain>
    </source>
</reference>
<feature type="chain" id="PRO_5047414048" description="Cytochrome c oxidase subunit 2" evidence="21">
    <location>
        <begin position="30"/>
        <end position="391"/>
    </location>
</feature>
<dbReference type="EMBL" id="JAUZEE010000012">
    <property type="protein sequence ID" value="MDP4302517.1"/>
    <property type="molecule type" value="Genomic_DNA"/>
</dbReference>
<evidence type="ECO:0000256" key="13">
    <source>
        <dbReference type="ARBA" id="ARBA00023008"/>
    </source>
</evidence>
<evidence type="ECO:0000256" key="21">
    <source>
        <dbReference type="SAM" id="SignalP"/>
    </source>
</evidence>
<keyword evidence="13 19" id="KW-0186">Copper</keyword>
<comment type="cofactor">
    <cofactor evidence="19">
        <name>Cu cation</name>
        <dbReference type="ChEBI" id="CHEBI:23378"/>
    </cofactor>
    <text evidence="19">Binds a copper A center.</text>
</comment>
<dbReference type="SUPFAM" id="SSF81464">
    <property type="entry name" value="Cytochrome c oxidase subunit II-like, transmembrane region"/>
    <property type="match status" value="1"/>
</dbReference>
<dbReference type="InterPro" id="IPR036909">
    <property type="entry name" value="Cyt_c-like_dom_sf"/>
</dbReference>
<dbReference type="Gene3D" id="1.10.760.10">
    <property type="entry name" value="Cytochrome c-like domain"/>
    <property type="match status" value="1"/>
</dbReference>
<feature type="signal peptide" evidence="21">
    <location>
        <begin position="1"/>
        <end position="29"/>
    </location>
</feature>
<dbReference type="EC" id="7.1.1.9" evidence="19"/>
<evidence type="ECO:0000256" key="1">
    <source>
        <dbReference type="ARBA" id="ARBA00004141"/>
    </source>
</evidence>
<keyword evidence="6 18" id="KW-0679">Respiratory chain</keyword>
<dbReference type="PROSITE" id="PS00078">
    <property type="entry name" value="COX2"/>
    <property type="match status" value="1"/>
</dbReference>
<evidence type="ECO:0000256" key="6">
    <source>
        <dbReference type="ARBA" id="ARBA00022660"/>
    </source>
</evidence>
<evidence type="ECO:0000256" key="8">
    <source>
        <dbReference type="ARBA" id="ARBA00022723"/>
    </source>
</evidence>